<sequence>MKAPRTHVAKAREVGRTNAENGRARSVRVCTTVIDPLIPKNHRTPRLPTRCIVSSNKFWGNGKSPMATNGNSPFRRDQGPFRALTGVSCRAW</sequence>
<protein>
    <submittedName>
        <fullName evidence="2">Uncharacterized protein</fullName>
    </submittedName>
</protein>
<gene>
    <name evidence="2" type="ORF">MYCIT1_LOCUS33559</name>
</gene>
<dbReference type="Proteomes" id="UP001295794">
    <property type="component" value="Unassembled WGS sequence"/>
</dbReference>
<keyword evidence="3" id="KW-1185">Reference proteome</keyword>
<organism evidence="2 3">
    <name type="scientific">Mycena citricolor</name>
    <dbReference type="NCBI Taxonomy" id="2018698"/>
    <lineage>
        <taxon>Eukaryota</taxon>
        <taxon>Fungi</taxon>
        <taxon>Dikarya</taxon>
        <taxon>Basidiomycota</taxon>
        <taxon>Agaricomycotina</taxon>
        <taxon>Agaricomycetes</taxon>
        <taxon>Agaricomycetidae</taxon>
        <taxon>Agaricales</taxon>
        <taxon>Marasmiineae</taxon>
        <taxon>Mycenaceae</taxon>
        <taxon>Mycena</taxon>
    </lineage>
</organism>
<evidence type="ECO:0000256" key="1">
    <source>
        <dbReference type="SAM" id="MobiDB-lite"/>
    </source>
</evidence>
<feature type="region of interest" description="Disordered" evidence="1">
    <location>
        <begin position="1"/>
        <end position="22"/>
    </location>
</feature>
<evidence type="ECO:0000313" key="3">
    <source>
        <dbReference type="Proteomes" id="UP001295794"/>
    </source>
</evidence>
<dbReference type="EMBL" id="CAVNYO010000446">
    <property type="protein sequence ID" value="CAK5282098.1"/>
    <property type="molecule type" value="Genomic_DNA"/>
</dbReference>
<evidence type="ECO:0000313" key="2">
    <source>
        <dbReference type="EMBL" id="CAK5282098.1"/>
    </source>
</evidence>
<dbReference type="AlphaFoldDB" id="A0AAD2Q6L7"/>
<feature type="region of interest" description="Disordered" evidence="1">
    <location>
        <begin position="58"/>
        <end position="79"/>
    </location>
</feature>
<reference evidence="2" key="1">
    <citation type="submission" date="2023-11" db="EMBL/GenBank/DDBJ databases">
        <authorList>
            <person name="De Vega J J."/>
            <person name="De Vega J J."/>
        </authorList>
    </citation>
    <scope>NUCLEOTIDE SEQUENCE</scope>
</reference>
<comment type="caution">
    <text evidence="2">The sequence shown here is derived from an EMBL/GenBank/DDBJ whole genome shotgun (WGS) entry which is preliminary data.</text>
</comment>
<proteinExistence type="predicted"/>
<accession>A0AAD2Q6L7</accession>
<name>A0AAD2Q6L7_9AGAR</name>